<dbReference type="EC" id="5.2.1.8" evidence="5"/>
<name>A0A1X0D5S9_9MYCO</name>
<evidence type="ECO:0000313" key="10">
    <source>
        <dbReference type="Proteomes" id="UP000192801"/>
    </source>
</evidence>
<sequence length="206" mass="20562">MNLSSRAVGVALAACSAALAVTLTGCSHDSDRAAPATSSLSVNPVSTEEATPATGCPMTAPTGTGTPEWTFAGATGKVAVTGSTDTTSPLVEITTPFSVNETQVHTLRAGDGPVVPNNATVSVCYVGVNGRDGKVFDSAYERGEPAEFPLAGVVPGFQKAIAAQHVGSTVAVAMTSADGYPNGQPQAGIKPGDTLVFAIKILAITG</sequence>
<dbReference type="Proteomes" id="UP000192801">
    <property type="component" value="Unassembled WGS sequence"/>
</dbReference>
<evidence type="ECO:0000256" key="7">
    <source>
        <dbReference type="SAM" id="SignalP"/>
    </source>
</evidence>
<feature type="region of interest" description="Disordered" evidence="6">
    <location>
        <begin position="30"/>
        <end position="59"/>
    </location>
</feature>
<comment type="similarity">
    <text evidence="5">Belongs to the FKBP-type PPIase family.</text>
</comment>
<gene>
    <name evidence="9" type="ORF">BST26_15495</name>
</gene>
<dbReference type="Gene3D" id="3.10.50.40">
    <property type="match status" value="1"/>
</dbReference>
<reference evidence="9 10" key="1">
    <citation type="submission" date="2016-12" db="EMBL/GenBank/DDBJ databases">
        <title>The new phylogeny of genus Mycobacterium.</title>
        <authorList>
            <person name="Tortoli E."/>
            <person name="Trovato A."/>
            <person name="Cirillo D.M."/>
        </authorList>
    </citation>
    <scope>NUCLEOTIDE SEQUENCE [LARGE SCALE GENOMIC DNA]</scope>
    <source>
        <strain evidence="9 10">DSM 45130</strain>
    </source>
</reference>
<dbReference type="Pfam" id="PF00254">
    <property type="entry name" value="FKBP_C"/>
    <property type="match status" value="1"/>
</dbReference>
<dbReference type="PROSITE" id="PS51257">
    <property type="entry name" value="PROKAR_LIPOPROTEIN"/>
    <property type="match status" value="1"/>
</dbReference>
<evidence type="ECO:0000256" key="4">
    <source>
        <dbReference type="PROSITE-ProRule" id="PRU00277"/>
    </source>
</evidence>
<evidence type="ECO:0000256" key="3">
    <source>
        <dbReference type="ARBA" id="ARBA00023235"/>
    </source>
</evidence>
<keyword evidence="7" id="KW-0732">Signal</keyword>
<accession>A0A1X0D5S9</accession>
<feature type="signal peptide" evidence="7">
    <location>
        <begin position="1"/>
        <end position="20"/>
    </location>
</feature>
<dbReference type="PROSITE" id="PS50059">
    <property type="entry name" value="FKBP_PPIASE"/>
    <property type="match status" value="1"/>
</dbReference>
<keyword evidence="2 4" id="KW-0697">Rotamase</keyword>
<keyword evidence="10" id="KW-1185">Reference proteome</keyword>
<keyword evidence="3 4" id="KW-0413">Isomerase</keyword>
<dbReference type="AlphaFoldDB" id="A0A1X0D5S9"/>
<dbReference type="InterPro" id="IPR046357">
    <property type="entry name" value="PPIase_dom_sf"/>
</dbReference>
<dbReference type="STRING" id="444597.BST26_15495"/>
<evidence type="ECO:0000256" key="5">
    <source>
        <dbReference type="RuleBase" id="RU003915"/>
    </source>
</evidence>
<organism evidence="9 10">
    <name type="scientific">Mycolicibacterium insubricum</name>
    <dbReference type="NCBI Taxonomy" id="444597"/>
    <lineage>
        <taxon>Bacteria</taxon>
        <taxon>Bacillati</taxon>
        <taxon>Actinomycetota</taxon>
        <taxon>Actinomycetes</taxon>
        <taxon>Mycobacteriales</taxon>
        <taxon>Mycobacteriaceae</taxon>
        <taxon>Mycolicibacterium</taxon>
    </lineage>
</organism>
<evidence type="ECO:0000313" key="9">
    <source>
        <dbReference type="EMBL" id="ORA67708.1"/>
    </source>
</evidence>
<evidence type="ECO:0000256" key="6">
    <source>
        <dbReference type="SAM" id="MobiDB-lite"/>
    </source>
</evidence>
<comment type="caution">
    <text evidence="9">The sequence shown here is derived from an EMBL/GenBank/DDBJ whole genome shotgun (WGS) entry which is preliminary data.</text>
</comment>
<dbReference type="EMBL" id="MVHS01000041">
    <property type="protein sequence ID" value="ORA67708.1"/>
    <property type="molecule type" value="Genomic_DNA"/>
</dbReference>
<protein>
    <recommendedName>
        <fullName evidence="5">Peptidyl-prolyl cis-trans isomerase</fullName>
        <ecNumber evidence="5">5.2.1.8</ecNumber>
    </recommendedName>
</protein>
<dbReference type="GO" id="GO:0003755">
    <property type="term" value="F:peptidyl-prolyl cis-trans isomerase activity"/>
    <property type="evidence" value="ECO:0007669"/>
    <property type="project" value="UniProtKB-UniRule"/>
</dbReference>
<feature type="chain" id="PRO_5039026080" description="Peptidyl-prolyl cis-trans isomerase" evidence="7">
    <location>
        <begin position="21"/>
        <end position="206"/>
    </location>
</feature>
<evidence type="ECO:0000256" key="1">
    <source>
        <dbReference type="ARBA" id="ARBA00000971"/>
    </source>
</evidence>
<feature type="domain" description="PPIase FKBP-type" evidence="8">
    <location>
        <begin position="118"/>
        <end position="205"/>
    </location>
</feature>
<dbReference type="InterPro" id="IPR001179">
    <property type="entry name" value="PPIase_FKBP_dom"/>
</dbReference>
<evidence type="ECO:0000256" key="2">
    <source>
        <dbReference type="ARBA" id="ARBA00023110"/>
    </source>
</evidence>
<feature type="compositionally biased region" description="Polar residues" evidence="6">
    <location>
        <begin position="36"/>
        <end position="49"/>
    </location>
</feature>
<proteinExistence type="inferred from homology"/>
<dbReference type="SUPFAM" id="SSF54534">
    <property type="entry name" value="FKBP-like"/>
    <property type="match status" value="1"/>
</dbReference>
<evidence type="ECO:0000259" key="8">
    <source>
        <dbReference type="PROSITE" id="PS50059"/>
    </source>
</evidence>
<comment type="catalytic activity">
    <reaction evidence="1 4 5">
        <text>[protein]-peptidylproline (omega=180) = [protein]-peptidylproline (omega=0)</text>
        <dbReference type="Rhea" id="RHEA:16237"/>
        <dbReference type="Rhea" id="RHEA-COMP:10747"/>
        <dbReference type="Rhea" id="RHEA-COMP:10748"/>
        <dbReference type="ChEBI" id="CHEBI:83833"/>
        <dbReference type="ChEBI" id="CHEBI:83834"/>
        <dbReference type="EC" id="5.2.1.8"/>
    </reaction>
</comment>